<accession>A0A6C0DBS8</accession>
<proteinExistence type="predicted"/>
<keyword evidence="1" id="KW-0472">Membrane</keyword>
<evidence type="ECO:0000256" key="1">
    <source>
        <dbReference type="SAM" id="Phobius"/>
    </source>
</evidence>
<evidence type="ECO:0000313" key="2">
    <source>
        <dbReference type="EMBL" id="QHT13840.1"/>
    </source>
</evidence>
<dbReference type="EMBL" id="MN739577">
    <property type="protein sequence ID" value="QHT13840.1"/>
    <property type="molecule type" value="Genomic_DNA"/>
</dbReference>
<reference evidence="2" key="1">
    <citation type="journal article" date="2020" name="Nature">
        <title>Giant virus diversity and host interactions through global metagenomics.</title>
        <authorList>
            <person name="Schulz F."/>
            <person name="Roux S."/>
            <person name="Paez-Espino D."/>
            <person name="Jungbluth S."/>
            <person name="Walsh D.A."/>
            <person name="Denef V.J."/>
            <person name="McMahon K.D."/>
            <person name="Konstantinidis K.T."/>
            <person name="Eloe-Fadrosh E.A."/>
            <person name="Kyrpides N.C."/>
            <person name="Woyke T."/>
        </authorList>
    </citation>
    <scope>NUCLEOTIDE SEQUENCE</scope>
    <source>
        <strain evidence="2">GVMAG-M-3300023174-134</strain>
    </source>
</reference>
<sequence length="300" mass="35406">MDIIKVIPIPNKNFISNSIQVTEEIKDNKFDYKHTGEYFIKASSYTDIYPPYNAFNKLTNKYWQCGTKNKPFYSPDDCKVNTYSFDPYRNSITDNSAYQGGKTKIVTDVGFRNIPNKKNKIYGEWIQIEIPNAEKLYLNNYSILTPIPIKEKSQKIFTFPTKFMVVGSIDEQNWEYIDLQYIKTYKDTTLQTPIIFNVNSSYSYSYYRLIIMEMPPKNSIVRINQWALNFSPYLSMNIDAFTNMNYTNFNTSNPLEIEKHNNYFNETEYLNNTNYNDILQIICTSILAISILFYYKKLLK</sequence>
<feature type="transmembrane region" description="Helical" evidence="1">
    <location>
        <begin position="278"/>
        <end position="295"/>
    </location>
</feature>
<keyword evidence="1" id="KW-0812">Transmembrane</keyword>
<name>A0A6C0DBS8_9ZZZZ</name>
<keyword evidence="1" id="KW-1133">Transmembrane helix</keyword>
<protein>
    <submittedName>
        <fullName evidence="2">Uncharacterized protein</fullName>
    </submittedName>
</protein>
<dbReference type="AlphaFoldDB" id="A0A6C0DBS8"/>
<organism evidence="2">
    <name type="scientific">viral metagenome</name>
    <dbReference type="NCBI Taxonomy" id="1070528"/>
    <lineage>
        <taxon>unclassified sequences</taxon>
        <taxon>metagenomes</taxon>
        <taxon>organismal metagenomes</taxon>
    </lineage>
</organism>